<protein>
    <submittedName>
        <fullName evidence="2">DUF6082 family protein</fullName>
    </submittedName>
</protein>
<feature type="transmembrane region" description="Helical" evidence="1">
    <location>
        <begin position="16"/>
        <end position="36"/>
    </location>
</feature>
<evidence type="ECO:0000313" key="2">
    <source>
        <dbReference type="EMBL" id="WTU39495.1"/>
    </source>
</evidence>
<dbReference type="EMBL" id="CP108253">
    <property type="protein sequence ID" value="WTU39495.1"/>
    <property type="molecule type" value="Genomic_DNA"/>
</dbReference>
<keyword evidence="1" id="KW-1133">Transmembrane helix</keyword>
<proteinExistence type="predicted"/>
<dbReference type="InterPro" id="IPR045728">
    <property type="entry name" value="DUF6082"/>
</dbReference>
<keyword evidence="1" id="KW-0472">Membrane</keyword>
<dbReference type="AlphaFoldDB" id="A0AAU2GVW4"/>
<dbReference type="Pfam" id="PF19560">
    <property type="entry name" value="DUF6082"/>
    <property type="match status" value="1"/>
</dbReference>
<feature type="transmembrane region" description="Helical" evidence="1">
    <location>
        <begin position="56"/>
        <end position="73"/>
    </location>
</feature>
<accession>A0AAU2GVW4</accession>
<keyword evidence="1" id="KW-0812">Transmembrane</keyword>
<name>A0AAU2GVW4_9ACTN</name>
<reference evidence="2" key="1">
    <citation type="submission" date="2022-10" db="EMBL/GenBank/DDBJ databases">
        <title>The complete genomes of actinobacterial strains from the NBC collection.</title>
        <authorList>
            <person name="Joergensen T.S."/>
            <person name="Alvarez Arevalo M."/>
            <person name="Sterndorff E.B."/>
            <person name="Faurdal D."/>
            <person name="Vuksanovic O."/>
            <person name="Mourched A.-S."/>
            <person name="Charusanti P."/>
            <person name="Shaw S."/>
            <person name="Blin K."/>
            <person name="Weber T."/>
        </authorList>
    </citation>
    <scope>NUCLEOTIDE SEQUENCE</scope>
    <source>
        <strain evidence="2">NBC_00060</strain>
    </source>
</reference>
<sequence length="222" mass="25159">MPEETMAISGRIRETYILGIITLISCIGSVGLTLVLTSLPVIQSTAAGNAGQAYDAAAAATSVIVLVYIARTFRHQGDEARINRELISLQRDDTQGQHKTVQRSAEAAVRARHIKLLEMAINDPELMQCWPVYGIADSDERRRQYLYCNLIISHHCMCYELGYYSDDEVEQTLRHIFTNEIVRSFWETTREARSRNAPHGGTMRKFYDLAELTYLRLQADEA</sequence>
<organism evidence="2">
    <name type="scientific">Streptomyces sp. NBC_00060</name>
    <dbReference type="NCBI Taxonomy" id="2975636"/>
    <lineage>
        <taxon>Bacteria</taxon>
        <taxon>Bacillati</taxon>
        <taxon>Actinomycetota</taxon>
        <taxon>Actinomycetes</taxon>
        <taxon>Kitasatosporales</taxon>
        <taxon>Streptomycetaceae</taxon>
        <taxon>Streptomyces</taxon>
    </lineage>
</organism>
<gene>
    <name evidence="2" type="ORF">OHV25_07875</name>
</gene>
<evidence type="ECO:0000256" key="1">
    <source>
        <dbReference type="SAM" id="Phobius"/>
    </source>
</evidence>